<evidence type="ECO:0000256" key="1">
    <source>
        <dbReference type="ARBA" id="ARBA00010652"/>
    </source>
</evidence>
<accession>A0ABP3AP58</accession>
<evidence type="ECO:0000259" key="2">
    <source>
        <dbReference type="Pfam" id="PF00823"/>
    </source>
</evidence>
<gene>
    <name evidence="3" type="ORF">I551_1586</name>
</gene>
<dbReference type="Gene3D" id="1.20.1260.20">
    <property type="entry name" value="PPE superfamily"/>
    <property type="match status" value="1"/>
</dbReference>
<proteinExistence type="inferred from homology"/>
<sequence length="52" mass="5211">MGGRVGKFDGAAAAPYVAWLGATATQAELAANQARGAAVAYESAFAATVPRR</sequence>
<organism evidence="3 4">
    <name type="scientific">Mycobacterium ulcerans str. Harvey</name>
    <dbReference type="NCBI Taxonomy" id="1299332"/>
    <lineage>
        <taxon>Bacteria</taxon>
        <taxon>Bacillati</taxon>
        <taxon>Actinomycetota</taxon>
        <taxon>Actinomycetes</taxon>
        <taxon>Mycobacteriales</taxon>
        <taxon>Mycobacteriaceae</taxon>
        <taxon>Mycobacterium</taxon>
        <taxon>Mycobacterium ulcerans group</taxon>
    </lineage>
</organism>
<dbReference type="SUPFAM" id="SSF140459">
    <property type="entry name" value="PE/PPE dimer-like"/>
    <property type="match status" value="1"/>
</dbReference>
<keyword evidence="4" id="KW-1185">Reference proteome</keyword>
<dbReference type="Pfam" id="PF00823">
    <property type="entry name" value="PPE"/>
    <property type="match status" value="1"/>
</dbReference>
<comment type="caution">
    <text evidence="3">The sequence shown here is derived from an EMBL/GenBank/DDBJ whole genome shotgun (WGS) entry which is preliminary data.</text>
</comment>
<protein>
    <submittedName>
        <fullName evidence="3">PPE family protein</fullName>
    </submittedName>
</protein>
<comment type="similarity">
    <text evidence="1">Belongs to the mycobacterial PPE family.</text>
</comment>
<feature type="domain" description="PPE" evidence="2">
    <location>
        <begin position="11"/>
        <end position="50"/>
    </location>
</feature>
<dbReference type="Proteomes" id="UP000020681">
    <property type="component" value="Unassembled WGS sequence"/>
</dbReference>
<evidence type="ECO:0000313" key="4">
    <source>
        <dbReference type="Proteomes" id="UP000020681"/>
    </source>
</evidence>
<name>A0ABP3AP58_MYCUL</name>
<evidence type="ECO:0000313" key="3">
    <source>
        <dbReference type="EMBL" id="EUA91992.1"/>
    </source>
</evidence>
<dbReference type="InterPro" id="IPR038332">
    <property type="entry name" value="PPE_sf"/>
</dbReference>
<dbReference type="InterPro" id="IPR000030">
    <property type="entry name" value="PPE_dom"/>
</dbReference>
<reference evidence="3 4" key="1">
    <citation type="submission" date="2014-01" db="EMBL/GenBank/DDBJ databases">
        <authorList>
            <person name="Dobos K."/>
            <person name="Lenaerts A."/>
            <person name="Ordway D."/>
            <person name="DeGroote M.A."/>
            <person name="Parker T."/>
            <person name="Sizemore C."/>
            <person name="Tallon L.J."/>
            <person name="Sadzewicz L.K."/>
            <person name="Sengamalay N."/>
            <person name="Fraser C.M."/>
            <person name="Hine E."/>
            <person name="Shefchek K.A."/>
            <person name="Das S.P."/>
            <person name="Tettelin H."/>
        </authorList>
    </citation>
    <scope>NUCLEOTIDE SEQUENCE [LARGE SCALE GENOMIC DNA]</scope>
    <source>
        <strain evidence="3 4">Harvey</strain>
    </source>
</reference>
<dbReference type="EMBL" id="JAOL01000083">
    <property type="protein sequence ID" value="EUA91992.1"/>
    <property type="molecule type" value="Genomic_DNA"/>
</dbReference>